<accession>A0A485CVS1</accession>
<proteinExistence type="predicted"/>
<dbReference type="Gene3D" id="3.90.1150.10">
    <property type="entry name" value="Aspartate Aminotransferase, domain 1"/>
    <property type="match status" value="1"/>
</dbReference>
<sequence length="99" mass="10706">MTDKVRIDTLSADLLDANNETFFGPSGLNSNRTSGVTRASCLWLSQKAEGVWLTDADNKQYLDCLAGAGTPRSWSQTTLMCCKASKVSLPAACRYIPSI</sequence>
<dbReference type="InterPro" id="IPR015424">
    <property type="entry name" value="PyrdxlP-dep_Trfase"/>
</dbReference>
<organism evidence="1 2">
    <name type="scientific">Raoultella planticola</name>
    <name type="common">Klebsiella planticola</name>
    <dbReference type="NCBI Taxonomy" id="575"/>
    <lineage>
        <taxon>Bacteria</taxon>
        <taxon>Pseudomonadati</taxon>
        <taxon>Pseudomonadota</taxon>
        <taxon>Gammaproteobacteria</taxon>
        <taxon>Enterobacterales</taxon>
        <taxon>Enterobacteriaceae</taxon>
        <taxon>Klebsiella/Raoultella group</taxon>
        <taxon>Raoultella</taxon>
    </lineage>
</organism>
<dbReference type="Proteomes" id="UP000345637">
    <property type="component" value="Unassembled WGS sequence"/>
</dbReference>
<dbReference type="AlphaFoldDB" id="A0A485CVS1"/>
<evidence type="ECO:0000313" key="2">
    <source>
        <dbReference type="Proteomes" id="UP000345637"/>
    </source>
</evidence>
<dbReference type="InterPro" id="IPR015422">
    <property type="entry name" value="PyrdxlP-dep_Trfase_small"/>
</dbReference>
<name>A0A485CVS1_RAOPL</name>
<gene>
    <name evidence="1" type="ORF">NCTC12998_06604</name>
</gene>
<dbReference type="SUPFAM" id="SSF53383">
    <property type="entry name" value="PLP-dependent transferases"/>
    <property type="match status" value="1"/>
</dbReference>
<keyword evidence="1" id="KW-0808">Transferase</keyword>
<protein>
    <submittedName>
        <fullName evidence="1">Diaminobutyrate--2-oxoglutarate aminotransferase</fullName>
    </submittedName>
</protein>
<evidence type="ECO:0000313" key="1">
    <source>
        <dbReference type="EMBL" id="VFS88862.1"/>
    </source>
</evidence>
<dbReference type="GO" id="GO:0008483">
    <property type="term" value="F:transaminase activity"/>
    <property type="evidence" value="ECO:0007669"/>
    <property type="project" value="UniProtKB-KW"/>
</dbReference>
<reference evidence="1 2" key="1">
    <citation type="submission" date="2019-03" db="EMBL/GenBank/DDBJ databases">
        <authorList>
            <consortium name="Pathogen Informatics"/>
        </authorList>
    </citation>
    <scope>NUCLEOTIDE SEQUENCE [LARGE SCALE GENOMIC DNA]</scope>
    <source>
        <strain evidence="1 2">NCTC12998</strain>
    </source>
</reference>
<dbReference type="EMBL" id="CAADJE010000036">
    <property type="protein sequence ID" value="VFS88862.1"/>
    <property type="molecule type" value="Genomic_DNA"/>
</dbReference>
<keyword evidence="1" id="KW-0032">Aminotransferase</keyword>